<feature type="transmembrane region" description="Helical" evidence="2">
    <location>
        <begin position="219"/>
        <end position="236"/>
    </location>
</feature>
<keyword evidence="2" id="KW-0812">Transmembrane</keyword>
<comment type="caution">
    <text evidence="4">The sequence shown here is derived from an EMBL/GenBank/DDBJ whole genome shotgun (WGS) entry which is preliminary data.</text>
</comment>
<dbReference type="AlphaFoldDB" id="A0AAV5CZZ1"/>
<feature type="domain" description="DUF4220" evidence="3">
    <location>
        <begin position="50"/>
        <end position="140"/>
    </location>
</feature>
<dbReference type="InterPro" id="IPR007658">
    <property type="entry name" value="DUF594"/>
</dbReference>
<dbReference type="Proteomes" id="UP001054889">
    <property type="component" value="Unassembled WGS sequence"/>
</dbReference>
<dbReference type="PANTHER" id="PTHR31325">
    <property type="entry name" value="OS01G0798800 PROTEIN-RELATED"/>
    <property type="match status" value="1"/>
</dbReference>
<accession>A0AAV5CZZ1</accession>
<dbReference type="Pfam" id="PF04578">
    <property type="entry name" value="DUF594"/>
    <property type="match status" value="1"/>
</dbReference>
<reference evidence="4" key="2">
    <citation type="submission" date="2021-12" db="EMBL/GenBank/DDBJ databases">
        <title>Resequencing data analysis of finger millet.</title>
        <authorList>
            <person name="Hatakeyama M."/>
            <person name="Aluri S."/>
            <person name="Balachadran M.T."/>
            <person name="Sivarajan S.R."/>
            <person name="Poveda L."/>
            <person name="Shimizu-Inatsugi R."/>
            <person name="Schlapbach R."/>
            <person name="Sreeman S.M."/>
            <person name="Shimizu K.K."/>
        </authorList>
    </citation>
    <scope>NUCLEOTIDE SEQUENCE</scope>
</reference>
<keyword evidence="2" id="KW-0472">Membrane</keyword>
<evidence type="ECO:0000259" key="3">
    <source>
        <dbReference type="Pfam" id="PF13968"/>
    </source>
</evidence>
<dbReference type="Pfam" id="PF13968">
    <property type="entry name" value="DUF4220"/>
    <property type="match status" value="2"/>
</dbReference>
<dbReference type="EMBL" id="BQKI01000010">
    <property type="protein sequence ID" value="GJN03939.1"/>
    <property type="molecule type" value="Genomic_DNA"/>
</dbReference>
<name>A0AAV5CZZ1_ELECO</name>
<feature type="region of interest" description="Disordered" evidence="1">
    <location>
        <begin position="615"/>
        <end position="650"/>
    </location>
</feature>
<feature type="transmembrane region" description="Helical" evidence="2">
    <location>
        <begin position="242"/>
        <end position="266"/>
    </location>
</feature>
<evidence type="ECO:0000313" key="5">
    <source>
        <dbReference type="Proteomes" id="UP001054889"/>
    </source>
</evidence>
<feature type="domain" description="DUF4220" evidence="3">
    <location>
        <begin position="193"/>
        <end position="299"/>
    </location>
</feature>
<reference evidence="4" key="1">
    <citation type="journal article" date="2018" name="DNA Res.">
        <title>Multiple hybrid de novo genome assembly of finger millet, an orphan allotetraploid crop.</title>
        <authorList>
            <person name="Hatakeyama M."/>
            <person name="Aluri S."/>
            <person name="Balachadran M.T."/>
            <person name="Sivarajan S.R."/>
            <person name="Patrignani A."/>
            <person name="Gruter S."/>
            <person name="Poveda L."/>
            <person name="Shimizu-Inatsugi R."/>
            <person name="Baeten J."/>
            <person name="Francoijs K.J."/>
            <person name="Nataraja K.N."/>
            <person name="Reddy Y.A.N."/>
            <person name="Phadnis S."/>
            <person name="Ravikumar R.L."/>
            <person name="Schlapbach R."/>
            <person name="Sreeman S.M."/>
            <person name="Shimizu K.K."/>
        </authorList>
    </citation>
    <scope>NUCLEOTIDE SEQUENCE</scope>
</reference>
<dbReference type="InterPro" id="IPR025315">
    <property type="entry name" value="DUF4220"/>
</dbReference>
<proteinExistence type="predicted"/>
<evidence type="ECO:0000256" key="1">
    <source>
        <dbReference type="SAM" id="MobiDB-lite"/>
    </source>
</evidence>
<organism evidence="4 5">
    <name type="scientific">Eleusine coracana subsp. coracana</name>
    <dbReference type="NCBI Taxonomy" id="191504"/>
    <lineage>
        <taxon>Eukaryota</taxon>
        <taxon>Viridiplantae</taxon>
        <taxon>Streptophyta</taxon>
        <taxon>Embryophyta</taxon>
        <taxon>Tracheophyta</taxon>
        <taxon>Spermatophyta</taxon>
        <taxon>Magnoliopsida</taxon>
        <taxon>Liliopsida</taxon>
        <taxon>Poales</taxon>
        <taxon>Poaceae</taxon>
        <taxon>PACMAD clade</taxon>
        <taxon>Chloridoideae</taxon>
        <taxon>Cynodonteae</taxon>
        <taxon>Eleusininae</taxon>
        <taxon>Eleusine</taxon>
    </lineage>
</organism>
<keyword evidence="2" id="KW-1133">Transmembrane helix</keyword>
<evidence type="ECO:0000313" key="4">
    <source>
        <dbReference type="EMBL" id="GJN03939.1"/>
    </source>
</evidence>
<feature type="compositionally biased region" description="Low complexity" evidence="1">
    <location>
        <begin position="626"/>
        <end position="636"/>
    </location>
</feature>
<keyword evidence="5" id="KW-1185">Reference proteome</keyword>
<feature type="transmembrane region" description="Helical" evidence="2">
    <location>
        <begin position="278"/>
        <end position="296"/>
    </location>
</feature>
<sequence>MIELSYAMQLWEEWQLRALVLSSAFLQLFLFCTASTRPLHIWSLLRSCIWLAYLSSDTLAIYALATLFNRHRAPSDTDGSGQGDAIRASALEVLWAPVLLVHLGGPVSISAYNMEDNELWGRHILTLFTQTCHMAKMGLKEQAYALVELHKFKDISVEDYVQEAKICIQTAEGARRDYHNAPHLPYSGPESLLLADRLIPYSRRLSILRYFLEFDESQRTFFILDFLLAIMFHLLYTKGKLLTTLLGSCLFVISVALSCAAIWLFAKAYKDNYNYSDVIVTYILLCLIAALEAFQICLLGCAIACQQDQSPRLHAIPVAQHNIISFVLRKKRPTKLMMPAALIGCDAFVNKHCHVRREYSGHEITKLVHGQLEQGWKEYIYDAASFRKFNDRRGQWTLDKHKHLILQEGRHRRVLHRSVLKASFDESVVLWHIATDLCFHQLEDASASSARESTVSARRISNYMAYLLLLRPEMLMPGAREDLFVFACNDIENMLIYDDEPPLDEGRLAQGIVRKLGQLHWLFEDSISPLLREACRLAEALMQIRDDKGRWKLIEGVWVEMLCYYASRCRGYLHAKMLGHERELLSYVWLLLSHMGMETVADRFHMPELSVEVEMEEDEIDGGGSTRPTGSTTSGRQQVVSPITEEITIA</sequence>
<gene>
    <name evidence="4" type="primary">ga21439</name>
    <name evidence="4" type="ORF">PR202_ga21439</name>
</gene>
<evidence type="ECO:0000256" key="2">
    <source>
        <dbReference type="SAM" id="Phobius"/>
    </source>
</evidence>
<protein>
    <recommendedName>
        <fullName evidence="3">DUF4220 domain-containing protein</fullName>
    </recommendedName>
</protein>